<dbReference type="InterPro" id="IPR035992">
    <property type="entry name" value="Ricin_B-like_lectins"/>
</dbReference>
<dbReference type="EMBL" id="LLXI01000699">
    <property type="protein sequence ID" value="PKY49045.1"/>
    <property type="molecule type" value="Genomic_DNA"/>
</dbReference>
<evidence type="ECO:0008006" key="4">
    <source>
        <dbReference type="Google" id="ProtNLM"/>
    </source>
</evidence>
<evidence type="ECO:0000256" key="1">
    <source>
        <dbReference type="SAM" id="SignalP"/>
    </source>
</evidence>
<keyword evidence="3" id="KW-1185">Reference proteome</keyword>
<sequence length="151" mass="16856">MKFNLLLLLLTTITAVALSQILTKIQLSLISGHNDLFWAVNETNVVLNQQGDNWIITEDSRILLNGIIGKYVQCNGNGTKLTIESYDENDGDAQRWEFPLAPGFYEYICSKKYPDICATAAFEGIRGWSVIALPIGKGGKQWWSRSKSQGN</sequence>
<dbReference type="SUPFAM" id="SSF50370">
    <property type="entry name" value="Ricin B-like lectins"/>
    <property type="match status" value="1"/>
</dbReference>
<dbReference type="OrthoDB" id="2312766at2759"/>
<dbReference type="VEuPathDB" id="FungiDB:FUN_012202"/>
<dbReference type="Proteomes" id="UP000234323">
    <property type="component" value="Unassembled WGS sequence"/>
</dbReference>
<dbReference type="AlphaFoldDB" id="A0A2I1GR25"/>
<proteinExistence type="predicted"/>
<protein>
    <recommendedName>
        <fullName evidence="4">Ricin B lectin domain-containing protein</fullName>
    </recommendedName>
</protein>
<accession>A0A2I1GR25</accession>
<organism evidence="2 3">
    <name type="scientific">Rhizophagus irregularis</name>
    <dbReference type="NCBI Taxonomy" id="588596"/>
    <lineage>
        <taxon>Eukaryota</taxon>
        <taxon>Fungi</taxon>
        <taxon>Fungi incertae sedis</taxon>
        <taxon>Mucoromycota</taxon>
        <taxon>Glomeromycotina</taxon>
        <taxon>Glomeromycetes</taxon>
        <taxon>Glomerales</taxon>
        <taxon>Glomeraceae</taxon>
        <taxon>Rhizophagus</taxon>
    </lineage>
</organism>
<reference evidence="2 3" key="1">
    <citation type="submission" date="2015-10" db="EMBL/GenBank/DDBJ databases">
        <title>Genome analyses suggest a sexual origin of heterokaryosis in a supposedly ancient asexual fungus.</title>
        <authorList>
            <person name="Ropars J."/>
            <person name="Sedzielewska K."/>
            <person name="Noel J."/>
            <person name="Charron P."/>
            <person name="Farinelli L."/>
            <person name="Marton T."/>
            <person name="Kruger M."/>
            <person name="Pelin A."/>
            <person name="Brachmann A."/>
            <person name="Corradi N."/>
        </authorList>
    </citation>
    <scope>NUCLEOTIDE SEQUENCE [LARGE SCALE GENOMIC DNA]</scope>
    <source>
        <strain evidence="2 3">A4</strain>
    </source>
</reference>
<feature type="chain" id="PRO_5014190613" description="Ricin B lectin domain-containing protein" evidence="1">
    <location>
        <begin position="20"/>
        <end position="151"/>
    </location>
</feature>
<name>A0A2I1GR25_9GLOM</name>
<dbReference type="VEuPathDB" id="FungiDB:RhiirA1_531880"/>
<gene>
    <name evidence="2" type="ORF">RhiirA4_422645</name>
</gene>
<dbReference type="VEuPathDB" id="FungiDB:RhiirFUN_016270"/>
<comment type="caution">
    <text evidence="2">The sequence shown here is derived from an EMBL/GenBank/DDBJ whole genome shotgun (WGS) entry which is preliminary data.</text>
</comment>
<evidence type="ECO:0000313" key="3">
    <source>
        <dbReference type="Proteomes" id="UP000234323"/>
    </source>
</evidence>
<evidence type="ECO:0000313" key="2">
    <source>
        <dbReference type="EMBL" id="PKY49045.1"/>
    </source>
</evidence>
<keyword evidence="1" id="KW-0732">Signal</keyword>
<feature type="signal peptide" evidence="1">
    <location>
        <begin position="1"/>
        <end position="19"/>
    </location>
</feature>